<evidence type="ECO:0000313" key="2">
    <source>
        <dbReference type="EMBL" id="MBI6182682.1"/>
    </source>
</evidence>
<protein>
    <recommendedName>
        <fullName evidence="1">Phage neck terminator protein gp12-like domain-containing protein</fullName>
    </recommendedName>
</protein>
<sequence>MEEPPLSNDSTQAGWLTPIVDDTDYDEALERNLSRWISAVSGLPGKMMFPRWQPQEKTRTLPDASSNWCAYGVLSVTPDDNPAFTNTTDAGTELWRHETLECLISFYGPAGQRSSIQFRDGITLNQNNDELTKLHLSLGDYGRIMAVPEFLSEQWIRRYDITVRLRRKIIREYGIKSIAEAPVQFFGE</sequence>
<dbReference type="InterPro" id="IPR057087">
    <property type="entry name" value="Gp12-like"/>
</dbReference>
<dbReference type="Proteomes" id="UP000639004">
    <property type="component" value="Unassembled WGS sequence"/>
</dbReference>
<evidence type="ECO:0000313" key="3">
    <source>
        <dbReference type="Proteomes" id="UP000639004"/>
    </source>
</evidence>
<reference evidence="2 3" key="1">
    <citation type="submission" date="2020-12" db="EMBL/GenBank/DDBJ databases">
        <title>Enhanced detection system for hospital associated transmission using whole genome sequencing surveillance.</title>
        <authorList>
            <person name="Harrison L.H."/>
            <person name="Van Tyne D."/>
            <person name="Marsh J.W."/>
            <person name="Griffith M.P."/>
            <person name="Snyder D.J."/>
            <person name="Cooper V.S."/>
            <person name="Mustapha M."/>
        </authorList>
    </citation>
    <scope>NUCLEOTIDE SEQUENCE [LARGE SCALE GENOMIC DNA]</scope>
    <source>
        <strain evidence="2 3">SER00238</strain>
    </source>
</reference>
<evidence type="ECO:0000259" key="1">
    <source>
        <dbReference type="Pfam" id="PF23961"/>
    </source>
</evidence>
<organism evidence="2 3">
    <name type="scientific">Serratia proteamaculans</name>
    <dbReference type="NCBI Taxonomy" id="28151"/>
    <lineage>
        <taxon>Bacteria</taxon>
        <taxon>Pseudomonadati</taxon>
        <taxon>Pseudomonadota</taxon>
        <taxon>Gammaproteobacteria</taxon>
        <taxon>Enterobacterales</taxon>
        <taxon>Yersiniaceae</taxon>
        <taxon>Serratia</taxon>
    </lineage>
</organism>
<comment type="caution">
    <text evidence="2">The sequence shown here is derived from an EMBL/GenBank/DDBJ whole genome shotgun (WGS) entry which is preliminary data.</text>
</comment>
<feature type="domain" description="Phage neck terminator protein gp12-like" evidence="1">
    <location>
        <begin position="28"/>
        <end position="186"/>
    </location>
</feature>
<accession>A0ABS0TX53</accession>
<dbReference type="EMBL" id="JAEHSL010000020">
    <property type="protein sequence ID" value="MBI6182682.1"/>
    <property type="molecule type" value="Genomic_DNA"/>
</dbReference>
<name>A0ABS0TX53_SERPR</name>
<dbReference type="RefSeq" id="WP_198642504.1">
    <property type="nucleotide sequence ID" value="NZ_JAEHSL010000020.1"/>
</dbReference>
<gene>
    <name evidence="2" type="ORF">JEQ07_20075</name>
</gene>
<proteinExistence type="predicted"/>
<dbReference type="Pfam" id="PF23961">
    <property type="entry name" value="Phage_tail_terminator_9"/>
    <property type="match status" value="1"/>
</dbReference>
<keyword evidence="3" id="KW-1185">Reference proteome</keyword>